<dbReference type="AlphaFoldDB" id="A0A9X4EVK2"/>
<protein>
    <submittedName>
        <fullName evidence="1">Glycosyltransferase</fullName>
    </submittedName>
</protein>
<proteinExistence type="predicted"/>
<accession>A0A9X4EVK2</accession>
<dbReference type="RefSeq" id="WP_171980203.1">
    <property type="nucleotide sequence ID" value="NZ_JAKNBA010000024.1"/>
</dbReference>
<dbReference type="PANTHER" id="PTHR43179:SF7">
    <property type="entry name" value="RHAMNOSYLTRANSFERASE WBBL"/>
    <property type="match status" value="1"/>
</dbReference>
<organism evidence="1 2">
    <name type="scientific">Vibrio aestuarianus</name>
    <dbReference type="NCBI Taxonomy" id="28171"/>
    <lineage>
        <taxon>Bacteria</taxon>
        <taxon>Pseudomonadati</taxon>
        <taxon>Pseudomonadota</taxon>
        <taxon>Gammaproteobacteria</taxon>
        <taxon>Vibrionales</taxon>
        <taxon>Vibrionaceae</taxon>
        <taxon>Vibrio</taxon>
    </lineage>
</organism>
<dbReference type="InterPro" id="IPR029044">
    <property type="entry name" value="Nucleotide-diphossugar_trans"/>
</dbReference>
<reference evidence="1" key="1">
    <citation type="submission" date="2022-02" db="EMBL/GenBank/DDBJ databases">
        <title>Emergence and expansion in Europe of a Vibrio aestuarianus clonal complex pathogenic for oysters.</title>
        <authorList>
            <person name="Mesnil A."/>
            <person name="Travers M.-A."/>
        </authorList>
    </citation>
    <scope>NUCLEOTIDE SEQUENCE</scope>
    <source>
        <strain evidence="1">19_064_11T1</strain>
    </source>
</reference>
<dbReference type="PANTHER" id="PTHR43179">
    <property type="entry name" value="RHAMNOSYLTRANSFERASE WBBL"/>
    <property type="match status" value="1"/>
</dbReference>
<comment type="caution">
    <text evidence="1">The sequence shown here is derived from an EMBL/GenBank/DDBJ whole genome shotgun (WGS) entry which is preliminary data.</text>
</comment>
<gene>
    <name evidence="1" type="ORF">L9W94_13385</name>
</gene>
<sequence length="256" mass="29914">MAQIYISIVSHGNDEDIINNFNLQKINSLESVKVIIRDNVSSDRLKKYCEDEYFIYNCSDSILGFGANNNINFEVATKMGMKKTDWFVLFNPDLDISATMIKKLSNTIDNSSNQLFAINLFFDEKFSTMEQSLRKFPTFISFFNIIKGKSFTEAYNKSSLADGSIVDWAAGSFLVFQAELYQKLNGFDETYFMYFEDVDICFRARKYYDQNVVYLSNIKAIHQGGYKNRKVFSKHFRWYFSSLLRFLFKSTFGFKK</sequence>
<dbReference type="Gene3D" id="3.90.550.10">
    <property type="entry name" value="Spore Coat Polysaccharide Biosynthesis Protein SpsA, Chain A"/>
    <property type="match status" value="1"/>
</dbReference>
<dbReference type="SUPFAM" id="SSF53448">
    <property type="entry name" value="Nucleotide-diphospho-sugar transferases"/>
    <property type="match status" value="1"/>
</dbReference>
<dbReference type="EMBL" id="JAKNBA010000024">
    <property type="protein sequence ID" value="MDE1243121.1"/>
    <property type="molecule type" value="Genomic_DNA"/>
</dbReference>
<evidence type="ECO:0000313" key="2">
    <source>
        <dbReference type="Proteomes" id="UP001140979"/>
    </source>
</evidence>
<dbReference type="Proteomes" id="UP001140979">
    <property type="component" value="Unassembled WGS sequence"/>
</dbReference>
<evidence type="ECO:0000313" key="1">
    <source>
        <dbReference type="EMBL" id="MDE1243121.1"/>
    </source>
</evidence>
<name>A0A9X4EVK2_9VIBR</name>